<dbReference type="EMBL" id="VBAJ01000237">
    <property type="protein sequence ID" value="TMJ05866.1"/>
    <property type="molecule type" value="Genomic_DNA"/>
</dbReference>
<dbReference type="InterPro" id="IPR003593">
    <property type="entry name" value="AAA+_ATPase"/>
</dbReference>
<keyword evidence="3 7" id="KW-0547">Nucleotide-binding</keyword>
<keyword evidence="4 7" id="KW-0067">ATP-binding</keyword>
<dbReference type="InterPro" id="IPR008995">
    <property type="entry name" value="Mo/tungstate-bd_C_term_dom"/>
</dbReference>
<comment type="caution">
    <text evidence="9">The sequence shown here is derived from an EMBL/GenBank/DDBJ whole genome shotgun (WGS) entry which is preliminary data.</text>
</comment>
<dbReference type="GO" id="GO:0043190">
    <property type="term" value="C:ATP-binding cassette (ABC) transporter complex"/>
    <property type="evidence" value="ECO:0007669"/>
    <property type="project" value="InterPro"/>
</dbReference>
<evidence type="ECO:0000256" key="3">
    <source>
        <dbReference type="ARBA" id="ARBA00022741"/>
    </source>
</evidence>
<dbReference type="Gene3D" id="2.40.50.100">
    <property type="match status" value="1"/>
</dbReference>
<comment type="subunit">
    <text evidence="7">The complex is composed of two ATP-binding proteins (PotA), two transmembrane proteins (PotB and PotC) and a solute-binding protein (PotD).</text>
</comment>
<dbReference type="GO" id="GO:0016887">
    <property type="term" value="F:ATP hydrolysis activity"/>
    <property type="evidence" value="ECO:0007669"/>
    <property type="project" value="InterPro"/>
</dbReference>
<dbReference type="SUPFAM" id="SSF52540">
    <property type="entry name" value="P-loop containing nucleoside triphosphate hydrolases"/>
    <property type="match status" value="1"/>
</dbReference>
<dbReference type="FunFam" id="3.40.50.300:FF:000133">
    <property type="entry name" value="Spermidine/putrescine import ATP-binding protein PotA"/>
    <property type="match status" value="1"/>
</dbReference>
<dbReference type="Pfam" id="PF08402">
    <property type="entry name" value="TOBE_2"/>
    <property type="match status" value="1"/>
</dbReference>
<dbReference type="SMART" id="SM00382">
    <property type="entry name" value="AAA"/>
    <property type="match status" value="1"/>
</dbReference>
<comment type="catalytic activity">
    <reaction evidence="7">
        <text>ATP + H2O + polyamine-[polyamine-binding protein]Side 1 = ADP + phosphate + polyamineSide 2 + [polyamine-binding protein]Side 1.</text>
        <dbReference type="EC" id="7.6.2.11"/>
    </reaction>
</comment>
<dbReference type="InterPro" id="IPR050093">
    <property type="entry name" value="ABC_SmlMolc_Importer"/>
</dbReference>
<dbReference type="CDD" id="cd03300">
    <property type="entry name" value="ABC_PotA_N"/>
    <property type="match status" value="1"/>
</dbReference>
<proteinExistence type="inferred from homology"/>
<gene>
    <name evidence="7" type="primary">potA</name>
    <name evidence="9" type="ORF">E6G99_09450</name>
</gene>
<keyword evidence="6 7" id="KW-0472">Membrane</keyword>
<evidence type="ECO:0000256" key="6">
    <source>
        <dbReference type="ARBA" id="ARBA00023136"/>
    </source>
</evidence>
<evidence type="ECO:0000313" key="9">
    <source>
        <dbReference type="EMBL" id="TMJ05866.1"/>
    </source>
</evidence>
<evidence type="ECO:0000256" key="4">
    <source>
        <dbReference type="ARBA" id="ARBA00022840"/>
    </source>
</evidence>
<dbReference type="Gene3D" id="2.40.50.140">
    <property type="entry name" value="Nucleic acid-binding proteins"/>
    <property type="match status" value="1"/>
</dbReference>
<accession>A0A537LD62</accession>
<dbReference type="InterPro" id="IPR012340">
    <property type="entry name" value="NA-bd_OB-fold"/>
</dbReference>
<dbReference type="SUPFAM" id="SSF50331">
    <property type="entry name" value="MOP-like"/>
    <property type="match status" value="1"/>
</dbReference>
<evidence type="ECO:0000313" key="10">
    <source>
        <dbReference type="Proteomes" id="UP000318661"/>
    </source>
</evidence>
<dbReference type="GO" id="GO:0005524">
    <property type="term" value="F:ATP binding"/>
    <property type="evidence" value="ECO:0007669"/>
    <property type="project" value="UniProtKB-KW"/>
</dbReference>
<dbReference type="NCBIfam" id="TIGR01187">
    <property type="entry name" value="potA"/>
    <property type="match status" value="1"/>
</dbReference>
<comment type="function">
    <text evidence="7">Part of the ABC transporter complex PotABCD involved in spermidine/putrescine import. Responsible for energy coupling to the transport system.</text>
</comment>
<dbReference type="GO" id="GO:0015594">
    <property type="term" value="F:ABC-type putrescine transporter activity"/>
    <property type="evidence" value="ECO:0007669"/>
    <property type="project" value="InterPro"/>
</dbReference>
<evidence type="ECO:0000256" key="7">
    <source>
        <dbReference type="RuleBase" id="RU364083"/>
    </source>
</evidence>
<dbReference type="Gene3D" id="3.40.50.300">
    <property type="entry name" value="P-loop containing nucleotide triphosphate hydrolases"/>
    <property type="match status" value="1"/>
</dbReference>
<comment type="similarity">
    <text evidence="7">Belongs to the ABC transporter superfamily. Spermidine/putrescine importer (TC 3.A.1.11.1) family.</text>
</comment>
<organism evidence="9 10">
    <name type="scientific">Candidatus Segetimicrobium genomatis</name>
    <dbReference type="NCBI Taxonomy" id="2569760"/>
    <lineage>
        <taxon>Bacteria</taxon>
        <taxon>Bacillati</taxon>
        <taxon>Candidatus Sysuimicrobiota</taxon>
        <taxon>Candidatus Sysuimicrobiia</taxon>
        <taxon>Candidatus Sysuimicrobiales</taxon>
        <taxon>Candidatus Segetimicrobiaceae</taxon>
        <taxon>Candidatus Segetimicrobium</taxon>
    </lineage>
</organism>
<dbReference type="EC" id="7.6.2.11" evidence="7"/>
<dbReference type="Pfam" id="PF00005">
    <property type="entry name" value="ABC_tran"/>
    <property type="match status" value="1"/>
</dbReference>
<dbReference type="PROSITE" id="PS00211">
    <property type="entry name" value="ABC_TRANSPORTER_1"/>
    <property type="match status" value="1"/>
</dbReference>
<dbReference type="InterPro" id="IPR017879">
    <property type="entry name" value="PotA_ATP-bd"/>
</dbReference>
<keyword evidence="2 7" id="KW-1003">Cell membrane</keyword>
<dbReference type="InterPro" id="IPR013611">
    <property type="entry name" value="Transp-assoc_OB_typ2"/>
</dbReference>
<feature type="domain" description="ABC transporter" evidence="8">
    <location>
        <begin position="16"/>
        <end position="246"/>
    </location>
</feature>
<dbReference type="InterPro" id="IPR003439">
    <property type="entry name" value="ABC_transporter-like_ATP-bd"/>
</dbReference>
<dbReference type="PANTHER" id="PTHR42781">
    <property type="entry name" value="SPERMIDINE/PUTRESCINE IMPORT ATP-BINDING PROTEIN POTA"/>
    <property type="match status" value="1"/>
</dbReference>
<dbReference type="InterPro" id="IPR005893">
    <property type="entry name" value="PotA-like"/>
</dbReference>
<dbReference type="InterPro" id="IPR017871">
    <property type="entry name" value="ABC_transporter-like_CS"/>
</dbReference>
<keyword evidence="1 7" id="KW-0813">Transport</keyword>
<evidence type="ECO:0000256" key="1">
    <source>
        <dbReference type="ARBA" id="ARBA00022448"/>
    </source>
</evidence>
<evidence type="ECO:0000259" key="8">
    <source>
        <dbReference type="PROSITE" id="PS50893"/>
    </source>
</evidence>
<protein>
    <recommendedName>
        <fullName evidence="7">Spermidine/putrescine import ATP-binding protein PotA</fullName>
        <ecNumber evidence="7">7.6.2.11</ecNumber>
    </recommendedName>
</protein>
<name>A0A537LD62_9BACT</name>
<evidence type="ECO:0000256" key="2">
    <source>
        <dbReference type="ARBA" id="ARBA00022475"/>
    </source>
</evidence>
<dbReference type="PROSITE" id="PS50893">
    <property type="entry name" value="ABC_TRANSPORTER_2"/>
    <property type="match status" value="1"/>
</dbReference>
<keyword evidence="5 7" id="KW-1278">Translocase</keyword>
<sequence length="373" mass="40141">MPHEGVPRLASRSAVVELRRVTKRYGNVAALRDVSLAIHEGEFFSLLGPSGCGKTTTLNLIGGFVEPDGGDIVIQGQSVVGIPPYHRPVNTVFQSYALFPHMTVAANIDFGLRMRGVPPDERARRIDEMLELISLPDFGRRRPSQLSGGQQQRVALARALVNHPAVLLLDEPLGALDLKLRKQMRIELARIQRGVNITFVYVTHDQEEAMTMSDRIAVMNQGRVIQVGTPQMIYEHPASRFVAEFVGANVLDGTIETVESRAGRVRLDAGPSITAVCPDGLRPGDRVSVVIRPEQATIAGHPGPGTNAIPGQVLKASYLGTHTQVVVRVTDGTEMTALMAAGGASVGTPAIGEKIHVVWKSEGSLILVEEGSP</sequence>
<dbReference type="AlphaFoldDB" id="A0A537LD62"/>
<dbReference type="Proteomes" id="UP000318661">
    <property type="component" value="Unassembled WGS sequence"/>
</dbReference>
<reference evidence="9 10" key="1">
    <citation type="journal article" date="2019" name="Nat. Microbiol.">
        <title>Mediterranean grassland soil C-N compound turnover is dependent on rainfall and depth, and is mediated by genomically divergent microorganisms.</title>
        <authorList>
            <person name="Diamond S."/>
            <person name="Andeer P.F."/>
            <person name="Li Z."/>
            <person name="Crits-Christoph A."/>
            <person name="Burstein D."/>
            <person name="Anantharaman K."/>
            <person name="Lane K.R."/>
            <person name="Thomas B.C."/>
            <person name="Pan C."/>
            <person name="Northen T.R."/>
            <person name="Banfield J.F."/>
        </authorList>
    </citation>
    <scope>NUCLEOTIDE SEQUENCE [LARGE SCALE GENOMIC DNA]</scope>
    <source>
        <strain evidence="9">NP_2</strain>
    </source>
</reference>
<dbReference type="InterPro" id="IPR027417">
    <property type="entry name" value="P-loop_NTPase"/>
</dbReference>
<dbReference type="PANTHER" id="PTHR42781:SF4">
    <property type="entry name" value="SPERMIDINE_PUTRESCINE IMPORT ATP-BINDING PROTEIN POTA"/>
    <property type="match status" value="1"/>
</dbReference>
<evidence type="ECO:0000256" key="5">
    <source>
        <dbReference type="ARBA" id="ARBA00022967"/>
    </source>
</evidence>